<dbReference type="InterPro" id="IPR043148">
    <property type="entry name" value="TagF_C"/>
</dbReference>
<keyword evidence="2" id="KW-1185">Reference proteome</keyword>
<dbReference type="SUPFAM" id="SSF53756">
    <property type="entry name" value="UDP-Glycosyltransferase/glycogen phosphorylase"/>
    <property type="match status" value="1"/>
</dbReference>
<sequence length="469" mass="55077">MNKLALVITDGVGFRNYIMSDFLKEAQNQFNEIVIFSGLPNSYFDDFNTDKCVIENLEDYRESSKTWLFRKLKEVAHLQNHKKDNFGIRTNLKKNYPQIQSLRAQFIKLIFLWTNFFHSEKWISKYYKYQQKSFKNNATTQRYISLLNSHKPDFIYFTHQRPPYIAPLIYAANLCKIKTATFIFSWDNIPSKGRMSGDFDYYFVWSYLMKEELLSFYVNIKPNQIKVVGTPQFEPYVLDRYPIDLNKFSEKFNLDTTKKIICYSCGDVSTSKNDGLYIKTIAEAINKNQIIEPVNLLVRTSPAEDGFRFKNLKDEFPFIKWNYPKWVLSRDNHQETWSQRIPTAEDIVDLKSVLSFSEIAINMCSTMSLDAMFFDKPVINPVFGNEKNGLYNDQKYLKYQHYKRVVDSKAVAVVKSSEELINEINLLLQKPEVRLKAQNNLLKLQISHPLKGTGRRIATIINECIKENI</sequence>
<evidence type="ECO:0000313" key="2">
    <source>
        <dbReference type="Proteomes" id="UP001501692"/>
    </source>
</evidence>
<dbReference type="Proteomes" id="UP001501692">
    <property type="component" value="Unassembled WGS sequence"/>
</dbReference>
<evidence type="ECO:0008006" key="3">
    <source>
        <dbReference type="Google" id="ProtNLM"/>
    </source>
</evidence>
<proteinExistence type="predicted"/>
<dbReference type="RefSeq" id="WP_345170065.1">
    <property type="nucleotide sequence ID" value="NZ_BAABJK010000009.1"/>
</dbReference>
<organism evidence="1 2">
    <name type="scientific">Algibacter aquimarinus</name>
    <dbReference type="NCBI Taxonomy" id="1136748"/>
    <lineage>
        <taxon>Bacteria</taxon>
        <taxon>Pseudomonadati</taxon>
        <taxon>Bacteroidota</taxon>
        <taxon>Flavobacteriia</taxon>
        <taxon>Flavobacteriales</taxon>
        <taxon>Flavobacteriaceae</taxon>
        <taxon>Algibacter</taxon>
    </lineage>
</organism>
<gene>
    <name evidence="1" type="ORF">GCM10023315_28460</name>
</gene>
<dbReference type="Gene3D" id="3.40.50.12580">
    <property type="match status" value="1"/>
</dbReference>
<evidence type="ECO:0000313" key="1">
    <source>
        <dbReference type="EMBL" id="GAA4975979.1"/>
    </source>
</evidence>
<comment type="caution">
    <text evidence="1">The sequence shown here is derived from an EMBL/GenBank/DDBJ whole genome shotgun (WGS) entry which is preliminary data.</text>
</comment>
<name>A0ABP9HQ21_9FLAO</name>
<dbReference type="EMBL" id="BAABJK010000009">
    <property type="protein sequence ID" value="GAA4975979.1"/>
    <property type="molecule type" value="Genomic_DNA"/>
</dbReference>
<protein>
    <recommendedName>
        <fullName evidence="3">UDP-glycosyltransferase</fullName>
    </recommendedName>
</protein>
<accession>A0ABP9HQ21</accession>
<reference evidence="2" key="1">
    <citation type="journal article" date="2019" name="Int. J. Syst. Evol. Microbiol.">
        <title>The Global Catalogue of Microorganisms (GCM) 10K type strain sequencing project: providing services to taxonomists for standard genome sequencing and annotation.</title>
        <authorList>
            <consortium name="The Broad Institute Genomics Platform"/>
            <consortium name="The Broad Institute Genome Sequencing Center for Infectious Disease"/>
            <person name="Wu L."/>
            <person name="Ma J."/>
        </authorList>
    </citation>
    <scope>NUCLEOTIDE SEQUENCE [LARGE SCALE GENOMIC DNA]</scope>
    <source>
        <strain evidence="2">JCM 18287</strain>
    </source>
</reference>